<dbReference type="PANTHER" id="PTHR30024">
    <property type="entry name" value="ALIPHATIC SULFONATES-BINDING PROTEIN-RELATED"/>
    <property type="match status" value="1"/>
</dbReference>
<dbReference type="EMBL" id="JAIOIV010000028">
    <property type="protein sequence ID" value="MBZ0155198.1"/>
    <property type="molecule type" value="Genomic_DNA"/>
</dbReference>
<dbReference type="Pfam" id="PF13379">
    <property type="entry name" value="NMT1_2"/>
    <property type="match status" value="1"/>
</dbReference>
<comment type="caution">
    <text evidence="4">The sequence shown here is derived from an EMBL/GenBank/DDBJ whole genome shotgun (WGS) entry which is preliminary data.</text>
</comment>
<proteinExistence type="inferred from homology"/>
<evidence type="ECO:0000313" key="4">
    <source>
        <dbReference type="EMBL" id="MBZ0155198.1"/>
    </source>
</evidence>
<dbReference type="Proteomes" id="UP000705867">
    <property type="component" value="Unassembled WGS sequence"/>
</dbReference>
<comment type="subcellular location">
    <subcellularLocation>
        <location evidence="1">Periplasm</location>
    </subcellularLocation>
</comment>
<organism evidence="4 5">
    <name type="scientific">Candidatus Nitrobium versatile</name>
    <dbReference type="NCBI Taxonomy" id="2884831"/>
    <lineage>
        <taxon>Bacteria</taxon>
        <taxon>Pseudomonadati</taxon>
        <taxon>Nitrospirota</taxon>
        <taxon>Nitrospiria</taxon>
        <taxon>Nitrospirales</taxon>
        <taxon>Nitrospiraceae</taxon>
        <taxon>Candidatus Nitrobium</taxon>
    </lineage>
</organism>
<evidence type="ECO:0000256" key="2">
    <source>
        <dbReference type="ARBA" id="ARBA00010742"/>
    </source>
</evidence>
<name>A0A953J433_9BACT</name>
<dbReference type="PANTHER" id="PTHR30024:SF47">
    <property type="entry name" value="TAURINE-BINDING PERIPLASMIC PROTEIN"/>
    <property type="match status" value="1"/>
</dbReference>
<evidence type="ECO:0000256" key="1">
    <source>
        <dbReference type="ARBA" id="ARBA00004418"/>
    </source>
</evidence>
<accession>A0A953J433</accession>
<dbReference type="GO" id="GO:0042597">
    <property type="term" value="C:periplasmic space"/>
    <property type="evidence" value="ECO:0007669"/>
    <property type="project" value="UniProtKB-SubCell"/>
</dbReference>
<protein>
    <submittedName>
        <fullName evidence="4">ABC transporter substrate-binding protein</fullName>
    </submittedName>
</protein>
<evidence type="ECO:0000256" key="3">
    <source>
        <dbReference type="ARBA" id="ARBA00022729"/>
    </source>
</evidence>
<dbReference type="Gene3D" id="3.40.190.10">
    <property type="entry name" value="Periplasmic binding protein-like II"/>
    <property type="match status" value="2"/>
</dbReference>
<evidence type="ECO:0000313" key="5">
    <source>
        <dbReference type="Proteomes" id="UP000705867"/>
    </source>
</evidence>
<keyword evidence="3" id="KW-0732">Signal</keyword>
<comment type="similarity">
    <text evidence="2">Belongs to the bacterial solute-binding protein SsuA/TauA family.</text>
</comment>
<gene>
    <name evidence="4" type="ORF">K8I29_03165</name>
</gene>
<reference evidence="4" key="2">
    <citation type="submission" date="2021-08" db="EMBL/GenBank/DDBJ databases">
        <authorList>
            <person name="Dalcin Martins P."/>
        </authorList>
    </citation>
    <scope>NUCLEOTIDE SEQUENCE</scope>
    <source>
        <strain evidence="4">MAG_39</strain>
    </source>
</reference>
<dbReference type="SUPFAM" id="SSF53850">
    <property type="entry name" value="Periplasmic binding protein-like II"/>
    <property type="match status" value="1"/>
</dbReference>
<sequence length="318" mass="34731">MPLEIRVGHLSTFYHTAILLMSGDPAFPFPGFEGGEVQWRLFGTGPAIVNAFEKGELDIAYIGLPPAIIGIGRGVGIRCVAGGHVEGTVICGRLSDRGFPETEDLGALLGQYSGKKIGVPGKGSIHDVILTDCLEKYNLKGKIEVINFPWADMVTEAMDRGSVAAAVGTPALAVSLRAYVQGKIIYPPSRLWPHNPSYGILVSLSFLERHRELVRTFLAAHEEATAFMRARPEKAAEIIARYIGFVKEEFVLEVLRVSPKYCAQLTDEYLSSTMEFASALQRLGYIDRIPSRDLIFDTSLIRELHPPGSHYDDGIAGG</sequence>
<dbReference type="AlphaFoldDB" id="A0A953J433"/>
<reference evidence="4" key="1">
    <citation type="journal article" date="2021" name="bioRxiv">
        <title>Unraveling nitrogen, sulfur and carbon metabolic pathways and microbial community transcriptional responses to substrate deprivation and toxicity stresses in a bioreactor mimicking anoxic brackish coastal sediment conditions.</title>
        <authorList>
            <person name="Martins P.D."/>
            <person name="Echeveste M.J."/>
            <person name="Arshad A."/>
            <person name="Kurth J."/>
            <person name="Ouboter H."/>
            <person name="Jetten M.S.M."/>
            <person name="Welte C.U."/>
        </authorList>
    </citation>
    <scope>NUCLEOTIDE SEQUENCE</scope>
    <source>
        <strain evidence="4">MAG_39</strain>
    </source>
</reference>